<dbReference type="CDD" id="cd11040">
    <property type="entry name" value="CYP7_CYP8-like"/>
    <property type="match status" value="1"/>
</dbReference>
<reference evidence="9 10" key="1">
    <citation type="journal article" date="2012" name="PLoS Pathog.">
        <title>Diverse lifestyles and strategies of plant pathogenesis encoded in the genomes of eighteen Dothideomycetes fungi.</title>
        <authorList>
            <person name="Ohm R.A."/>
            <person name="Feau N."/>
            <person name="Henrissat B."/>
            <person name="Schoch C.L."/>
            <person name="Horwitz B.A."/>
            <person name="Barry K.W."/>
            <person name="Condon B.J."/>
            <person name="Copeland A.C."/>
            <person name="Dhillon B."/>
            <person name="Glaser F."/>
            <person name="Hesse C.N."/>
            <person name="Kosti I."/>
            <person name="LaButti K."/>
            <person name="Lindquist E.A."/>
            <person name="Lucas S."/>
            <person name="Salamov A.A."/>
            <person name="Bradshaw R.E."/>
            <person name="Ciuffetti L."/>
            <person name="Hamelin R.C."/>
            <person name="Kema G.H.J."/>
            <person name="Lawrence C."/>
            <person name="Scott J.A."/>
            <person name="Spatafora J.W."/>
            <person name="Turgeon B.G."/>
            <person name="de Wit P.J.G.M."/>
            <person name="Zhong S."/>
            <person name="Goodwin S.B."/>
            <person name="Grigoriev I.V."/>
        </authorList>
    </citation>
    <scope>NUCLEOTIDE SEQUENCE [LARGE SCALE GENOMIC DNA]</scope>
    <source>
        <strain evidence="9 10">CIRAD86</strain>
    </source>
</reference>
<keyword evidence="6 7" id="KW-0408">Iron</keyword>
<evidence type="ECO:0000256" key="3">
    <source>
        <dbReference type="ARBA" id="ARBA00010617"/>
    </source>
</evidence>
<keyword evidence="4" id="KW-0443">Lipid metabolism</keyword>
<dbReference type="eggNOG" id="KOG0684">
    <property type="taxonomic scope" value="Eukaryota"/>
</dbReference>
<dbReference type="Gene3D" id="1.10.630.10">
    <property type="entry name" value="Cytochrome P450"/>
    <property type="match status" value="1"/>
</dbReference>
<dbReference type="VEuPathDB" id="FungiDB:MYCFIDRAFT_203670"/>
<evidence type="ECO:0000256" key="8">
    <source>
        <dbReference type="SAM" id="MobiDB-lite"/>
    </source>
</evidence>
<organism evidence="9 10">
    <name type="scientific">Pseudocercospora fijiensis (strain CIRAD86)</name>
    <name type="common">Black leaf streak disease fungus</name>
    <name type="synonym">Mycosphaerella fijiensis</name>
    <dbReference type="NCBI Taxonomy" id="383855"/>
    <lineage>
        <taxon>Eukaryota</taxon>
        <taxon>Fungi</taxon>
        <taxon>Dikarya</taxon>
        <taxon>Ascomycota</taxon>
        <taxon>Pezizomycotina</taxon>
        <taxon>Dothideomycetes</taxon>
        <taxon>Dothideomycetidae</taxon>
        <taxon>Mycosphaerellales</taxon>
        <taxon>Mycosphaerellaceae</taxon>
        <taxon>Pseudocercospora</taxon>
    </lineage>
</organism>
<dbReference type="RefSeq" id="XP_007926722.1">
    <property type="nucleotide sequence ID" value="XM_007928531.1"/>
</dbReference>
<dbReference type="EMBL" id="KB446558">
    <property type="protein sequence ID" value="EME83527.1"/>
    <property type="molecule type" value="Genomic_DNA"/>
</dbReference>
<dbReference type="PANTHER" id="PTHR24306">
    <property type="match status" value="1"/>
</dbReference>
<comment type="cofactor">
    <cofactor evidence="1 7">
        <name>heme</name>
        <dbReference type="ChEBI" id="CHEBI:30413"/>
    </cofactor>
</comment>
<evidence type="ECO:0000256" key="2">
    <source>
        <dbReference type="ARBA" id="ARBA00004389"/>
    </source>
</evidence>
<dbReference type="SUPFAM" id="SSF48264">
    <property type="entry name" value="Cytochrome P450"/>
    <property type="match status" value="1"/>
</dbReference>
<dbReference type="GO" id="GO:0005506">
    <property type="term" value="F:iron ion binding"/>
    <property type="evidence" value="ECO:0007669"/>
    <property type="project" value="InterPro"/>
</dbReference>
<keyword evidence="5 7" id="KW-0479">Metal-binding</keyword>
<sequence length="538" mass="61472">MDMLGPGQSNLSNHHKTFEVPVPVEPSWLPYLGHPLNLVWNANSYLNRLRSKYSGGIFSLNLLGTRHHILHTPGLTHTFFAQDEKANVNDVAEHIGIVVFGFPKDEGRKFQEAAGELHALGKYLVNEEFLGVMVERTTRRAQENLADFVTGSEDLVEQKPWERRSRVRKTTDKQGHDVFEASLFTLVRDFIANMSCPSIMGSDFLNNFPDFFDDIWTVDKEFFKLIANLPWWVPFPGMKEGRAARDRIVERLLLFERAMEKRRKGADPGPDWPCLQDVGHYVQERQNVYEKYGWSLRARAAYEHSLNWAANANSNGLTFWMLNRIYMDKDLLAQLRAEIQPYIRLRAGSGLRGSVDGQGSSASSGFESLDYNGLIERCALLKSCYIECLRVHTASWSFKMVKEDFSLQARKDSQGWLLRKGDYCHAAHELHNTDPNYFEDPLEFKPNRHIKYDPEKGYDVADLGTIRPYGGGSSMCKGRHFAVKEVMIFTAAIISMWDMEAAGGGEWKMPASRKTTATHGTDDDCRVWISRRESKEKP</sequence>
<comment type="similarity">
    <text evidence="3">Belongs to the cytochrome P450 family.</text>
</comment>
<dbReference type="Pfam" id="PF00067">
    <property type="entry name" value="p450"/>
    <property type="match status" value="1"/>
</dbReference>
<dbReference type="GeneID" id="19336177"/>
<dbReference type="PANTHER" id="PTHR24306:SF7">
    <property type="entry name" value="AHBB"/>
    <property type="match status" value="1"/>
</dbReference>
<evidence type="ECO:0000256" key="7">
    <source>
        <dbReference type="PIRSR" id="PIRSR602403-1"/>
    </source>
</evidence>
<evidence type="ECO:0000256" key="4">
    <source>
        <dbReference type="ARBA" id="ARBA00022516"/>
    </source>
</evidence>
<feature type="binding site" description="axial binding residue" evidence="7">
    <location>
        <position position="476"/>
    </location>
    <ligand>
        <name>heme</name>
        <dbReference type="ChEBI" id="CHEBI:30413"/>
    </ligand>
    <ligandPart>
        <name>Fe</name>
        <dbReference type="ChEBI" id="CHEBI:18248"/>
    </ligandPart>
</feature>
<evidence type="ECO:0000313" key="10">
    <source>
        <dbReference type="Proteomes" id="UP000016932"/>
    </source>
</evidence>
<evidence type="ECO:0000256" key="6">
    <source>
        <dbReference type="ARBA" id="ARBA00023004"/>
    </source>
</evidence>
<evidence type="ECO:0000256" key="1">
    <source>
        <dbReference type="ARBA" id="ARBA00001971"/>
    </source>
</evidence>
<accession>M3B291</accession>
<evidence type="ECO:0008006" key="11">
    <source>
        <dbReference type="Google" id="ProtNLM"/>
    </source>
</evidence>
<feature type="compositionally biased region" description="Basic and acidic residues" evidence="8">
    <location>
        <begin position="520"/>
        <end position="538"/>
    </location>
</feature>
<dbReference type="STRING" id="383855.M3B291"/>
<protein>
    <recommendedName>
        <fullName evidence="11">Cytochrome P450</fullName>
    </recommendedName>
</protein>
<dbReference type="GO" id="GO:0016705">
    <property type="term" value="F:oxidoreductase activity, acting on paired donors, with incorporation or reduction of molecular oxygen"/>
    <property type="evidence" value="ECO:0007669"/>
    <property type="project" value="InterPro"/>
</dbReference>
<dbReference type="InterPro" id="IPR036396">
    <property type="entry name" value="Cyt_P450_sf"/>
</dbReference>
<proteinExistence type="inferred from homology"/>
<evidence type="ECO:0000313" key="9">
    <source>
        <dbReference type="EMBL" id="EME83527.1"/>
    </source>
</evidence>
<dbReference type="OrthoDB" id="3366823at2759"/>
<evidence type="ECO:0000256" key="5">
    <source>
        <dbReference type="ARBA" id="ARBA00022723"/>
    </source>
</evidence>
<dbReference type="InterPro" id="IPR002403">
    <property type="entry name" value="Cyt_P450_E_grp-IV"/>
</dbReference>
<feature type="region of interest" description="Disordered" evidence="8">
    <location>
        <begin position="508"/>
        <end position="538"/>
    </location>
</feature>
<dbReference type="GO" id="GO:0020037">
    <property type="term" value="F:heme binding"/>
    <property type="evidence" value="ECO:0007669"/>
    <property type="project" value="InterPro"/>
</dbReference>
<keyword evidence="10" id="KW-1185">Reference proteome</keyword>
<keyword evidence="4" id="KW-0444">Lipid biosynthesis</keyword>
<dbReference type="HOGENOM" id="CLU_018012_0_0_1"/>
<dbReference type="KEGG" id="pfj:MYCFIDRAFT_203670"/>
<dbReference type="PRINTS" id="PR00465">
    <property type="entry name" value="EP450IV"/>
</dbReference>
<gene>
    <name evidence="9" type="ORF">MYCFIDRAFT_203670</name>
</gene>
<dbReference type="AlphaFoldDB" id="M3B291"/>
<dbReference type="Proteomes" id="UP000016932">
    <property type="component" value="Unassembled WGS sequence"/>
</dbReference>
<dbReference type="InterPro" id="IPR001128">
    <property type="entry name" value="Cyt_P450"/>
</dbReference>
<comment type="subcellular location">
    <subcellularLocation>
        <location evidence="2">Endoplasmic reticulum membrane</location>
        <topology evidence="2">Single-pass membrane protein</topology>
    </subcellularLocation>
</comment>
<dbReference type="GO" id="GO:0004497">
    <property type="term" value="F:monooxygenase activity"/>
    <property type="evidence" value="ECO:0007669"/>
    <property type="project" value="InterPro"/>
</dbReference>
<keyword evidence="7" id="KW-0349">Heme</keyword>
<name>M3B291_PSEFD</name>
<dbReference type="GO" id="GO:0005789">
    <property type="term" value="C:endoplasmic reticulum membrane"/>
    <property type="evidence" value="ECO:0007669"/>
    <property type="project" value="UniProtKB-SubCell"/>
</dbReference>